<reference evidence="1 2" key="1">
    <citation type="submission" date="2015-11" db="EMBL/GenBank/DDBJ databases">
        <title>Draft Genome Sequence of the Strain BR 10303 (Bradyrhizobium sp.) isolated from nodules of Centrolobium paraense.</title>
        <authorList>
            <person name="Zelli J.E."/>
            <person name="Simoes-Araujo J.L."/>
            <person name="Barauna A.C."/>
            <person name="Silva K."/>
        </authorList>
    </citation>
    <scope>NUCLEOTIDE SEQUENCE [LARGE SCALE GENOMIC DNA]</scope>
    <source>
        <strain evidence="1 2">BR 10303</strain>
    </source>
</reference>
<comment type="caution">
    <text evidence="1">The sequence shown here is derived from an EMBL/GenBank/DDBJ whole genome shotgun (WGS) entry which is preliminary data.</text>
</comment>
<evidence type="ECO:0000313" key="2">
    <source>
        <dbReference type="Proteomes" id="UP000057737"/>
    </source>
</evidence>
<keyword evidence="2" id="KW-1185">Reference proteome</keyword>
<dbReference type="AlphaFoldDB" id="A0A109JPW6"/>
<evidence type="ECO:0000313" key="1">
    <source>
        <dbReference type="EMBL" id="KWV52906.1"/>
    </source>
</evidence>
<protein>
    <submittedName>
        <fullName evidence="1">Uncharacterized protein</fullName>
    </submittedName>
</protein>
<sequence>MRKDENPADLDVCFSDIWSAAQHSRSYFLRMLFIRTWRRLSRPAAPREFKHVHPISRDAHEEVEA</sequence>
<gene>
    <name evidence="1" type="ORF">AS156_09730</name>
</gene>
<organism evidence="1 2">
    <name type="scientific">Bradyrhizobium macuxiense</name>
    <dbReference type="NCBI Taxonomy" id="1755647"/>
    <lineage>
        <taxon>Bacteria</taxon>
        <taxon>Pseudomonadati</taxon>
        <taxon>Pseudomonadota</taxon>
        <taxon>Alphaproteobacteria</taxon>
        <taxon>Hyphomicrobiales</taxon>
        <taxon>Nitrobacteraceae</taxon>
        <taxon>Bradyrhizobium</taxon>
    </lineage>
</organism>
<dbReference type="EMBL" id="LNCU01000081">
    <property type="protein sequence ID" value="KWV52906.1"/>
    <property type="molecule type" value="Genomic_DNA"/>
</dbReference>
<name>A0A109JPW6_9BRAD</name>
<proteinExistence type="predicted"/>
<dbReference type="Proteomes" id="UP000057737">
    <property type="component" value="Unassembled WGS sequence"/>
</dbReference>
<accession>A0A109JPW6</accession>